<dbReference type="GeneID" id="28827261"/>
<dbReference type="OrthoDB" id="10267175at2759"/>
<comment type="cofactor">
    <cofactor evidence="12">
        <name>thiamine diphosphate</name>
        <dbReference type="ChEBI" id="CHEBI:58937"/>
    </cofactor>
    <text evidence="12">Binds 1 thiamine pyrophosphate per subunit. During the reaction, the substrate forms a covalent intermediate with the cofactor.</text>
</comment>
<dbReference type="GO" id="GO:0005829">
    <property type="term" value="C:cytosol"/>
    <property type="evidence" value="ECO:0007669"/>
    <property type="project" value="TreeGrafter"/>
</dbReference>
<dbReference type="RefSeq" id="XP_018072216.1">
    <property type="nucleotide sequence ID" value="XM_018217535.1"/>
</dbReference>
<dbReference type="PROSITE" id="PS00802">
    <property type="entry name" value="TRANSKETOLASE_2"/>
    <property type="match status" value="1"/>
</dbReference>
<feature type="binding site" evidence="12">
    <location>
        <position position="200"/>
    </location>
    <ligand>
        <name>thiamine diphosphate</name>
        <dbReference type="ChEBI" id="CHEBI:58937"/>
    </ligand>
</feature>
<dbReference type="SUPFAM" id="SSF52518">
    <property type="entry name" value="Thiamin diphosphate-binding fold (THDP-binding)"/>
    <property type="match status" value="2"/>
</dbReference>
<keyword evidence="17" id="KW-1185">Reference proteome</keyword>
<comment type="similarity">
    <text evidence="2">Belongs to the transketolase family.</text>
</comment>
<dbReference type="CDD" id="cd07033">
    <property type="entry name" value="TPP_PYR_DXS_TK_like"/>
    <property type="match status" value="1"/>
</dbReference>
<evidence type="ECO:0000256" key="3">
    <source>
        <dbReference type="ARBA" id="ARBA00011738"/>
    </source>
</evidence>
<evidence type="ECO:0000313" key="16">
    <source>
        <dbReference type="EMBL" id="KUJ17861.1"/>
    </source>
</evidence>
<evidence type="ECO:0000256" key="10">
    <source>
        <dbReference type="PIRSR" id="PIRSR605478-1"/>
    </source>
</evidence>
<evidence type="ECO:0000256" key="2">
    <source>
        <dbReference type="ARBA" id="ARBA00007131"/>
    </source>
</evidence>
<evidence type="ECO:0000256" key="4">
    <source>
        <dbReference type="ARBA" id="ARBA00013152"/>
    </source>
</evidence>
<comment type="cofactor">
    <cofactor evidence="1">
        <name>Co(2+)</name>
        <dbReference type="ChEBI" id="CHEBI:48828"/>
    </cofactor>
</comment>
<feature type="site" description="Important for catalytic activity" evidence="14">
    <location>
        <position position="39"/>
    </location>
</feature>
<dbReference type="CDD" id="cd02012">
    <property type="entry name" value="TPP_TK"/>
    <property type="match status" value="1"/>
</dbReference>
<feature type="binding site" evidence="11">
    <location>
        <position position="276"/>
    </location>
    <ligand>
        <name>substrate</name>
    </ligand>
</feature>
<dbReference type="Pfam" id="PF22613">
    <property type="entry name" value="Transketolase_C_1"/>
    <property type="match status" value="1"/>
</dbReference>
<dbReference type="Gene3D" id="3.40.50.970">
    <property type="match status" value="2"/>
</dbReference>
<feature type="binding site" evidence="11">
    <location>
        <position position="399"/>
    </location>
    <ligand>
        <name>substrate</name>
    </ligand>
</feature>
<dbReference type="InterPro" id="IPR029061">
    <property type="entry name" value="THDP-binding"/>
</dbReference>
<dbReference type="STRING" id="149040.A0A194XCH9"/>
<dbReference type="EC" id="2.2.1.1" evidence="4"/>
<feature type="binding site" evidence="11">
    <location>
        <position position="547"/>
    </location>
    <ligand>
        <name>substrate</name>
    </ligand>
</feature>
<dbReference type="FunFam" id="3.40.50.970:FF:000003">
    <property type="entry name" value="Transketolase"/>
    <property type="match status" value="1"/>
</dbReference>
<dbReference type="InterPro" id="IPR005475">
    <property type="entry name" value="Transketolase-like_Pyr-bd"/>
</dbReference>
<protein>
    <recommendedName>
        <fullName evidence="4">transketolase</fullName>
        <ecNumber evidence="4">2.2.1.1</ecNumber>
    </recommendedName>
</protein>
<dbReference type="GO" id="GO:0004802">
    <property type="term" value="F:transketolase activity"/>
    <property type="evidence" value="ECO:0007669"/>
    <property type="project" value="UniProtKB-EC"/>
</dbReference>
<dbReference type="NCBIfam" id="TIGR00232">
    <property type="entry name" value="tktlase_bact"/>
    <property type="match status" value="1"/>
</dbReference>
<dbReference type="PANTHER" id="PTHR43522:SF6">
    <property type="entry name" value="TRANSKETOLASE-LIKE PYRIMIDINE-BINDING DOMAIN-CONTAINING PROTEIN-RELATED"/>
    <property type="match status" value="1"/>
</dbReference>
<feature type="binding site" evidence="11">
    <location>
        <position position="39"/>
    </location>
    <ligand>
        <name>substrate</name>
    </ligand>
</feature>
<keyword evidence="5" id="KW-0808">Transferase</keyword>
<dbReference type="PROSITE" id="PS00801">
    <property type="entry name" value="TRANSKETOLASE_1"/>
    <property type="match status" value="1"/>
</dbReference>
<comment type="catalytic activity">
    <reaction evidence="9">
        <text>D-sedoheptulose 7-phosphate + D-glyceraldehyde 3-phosphate = aldehydo-D-ribose 5-phosphate + D-xylulose 5-phosphate</text>
        <dbReference type="Rhea" id="RHEA:10508"/>
        <dbReference type="ChEBI" id="CHEBI:57483"/>
        <dbReference type="ChEBI" id="CHEBI:57737"/>
        <dbReference type="ChEBI" id="CHEBI:58273"/>
        <dbReference type="ChEBI" id="CHEBI:59776"/>
        <dbReference type="EC" id="2.2.1.1"/>
    </reaction>
</comment>
<proteinExistence type="inferred from homology"/>
<keyword evidence="8 12" id="KW-0786">Thiamine pyrophosphate</keyword>
<dbReference type="InParanoid" id="A0A194XCH9"/>
<dbReference type="AlphaFoldDB" id="A0A194XCH9"/>
<evidence type="ECO:0000256" key="1">
    <source>
        <dbReference type="ARBA" id="ARBA00001941"/>
    </source>
</evidence>
<dbReference type="FunFam" id="3.40.50.920:FF:000012">
    <property type="entry name" value="Transketolase, variant 1"/>
    <property type="match status" value="1"/>
</dbReference>
<feature type="binding site" evidence="13">
    <location>
        <position position="202"/>
    </location>
    <ligand>
        <name>Mg(2+)</name>
        <dbReference type="ChEBI" id="CHEBI:18420"/>
    </ligand>
</feature>
<dbReference type="PANTHER" id="PTHR43522">
    <property type="entry name" value="TRANSKETOLASE"/>
    <property type="match status" value="1"/>
</dbReference>
<dbReference type="KEGG" id="psco:LY89DRAFT_706556"/>
<dbReference type="InterPro" id="IPR033247">
    <property type="entry name" value="Transketolase_fam"/>
</dbReference>
<feature type="binding site" evidence="12">
    <location>
        <position position="464"/>
    </location>
    <ligand>
        <name>thiamine diphosphate</name>
        <dbReference type="ChEBI" id="CHEBI:58937"/>
    </ligand>
</feature>
<feature type="binding site" evidence="13">
    <location>
        <position position="170"/>
    </location>
    <ligand>
        <name>Mg(2+)</name>
        <dbReference type="ChEBI" id="CHEBI:18420"/>
    </ligand>
</feature>
<dbReference type="Proteomes" id="UP000070700">
    <property type="component" value="Unassembled WGS sequence"/>
</dbReference>
<accession>A0A194XCH9</accession>
<feature type="binding site" evidence="11">
    <location>
        <position position="488"/>
    </location>
    <ligand>
        <name>substrate</name>
    </ligand>
</feature>
<keyword evidence="6 13" id="KW-0479">Metal-binding</keyword>
<dbReference type="InterPro" id="IPR049557">
    <property type="entry name" value="Transketolase_CS"/>
</dbReference>
<dbReference type="InterPro" id="IPR009014">
    <property type="entry name" value="Transketo_C/PFOR_II"/>
</dbReference>
<evidence type="ECO:0000256" key="5">
    <source>
        <dbReference type="ARBA" id="ARBA00022679"/>
    </source>
</evidence>
<feature type="domain" description="Transketolase-like pyrimidine-binding" evidence="15">
    <location>
        <begin position="369"/>
        <end position="552"/>
    </location>
</feature>
<dbReference type="InterPro" id="IPR055152">
    <property type="entry name" value="Transketolase-like_C_2"/>
</dbReference>
<evidence type="ECO:0000256" key="11">
    <source>
        <dbReference type="PIRSR" id="PIRSR605478-2"/>
    </source>
</evidence>
<dbReference type="Pfam" id="PF00456">
    <property type="entry name" value="Transketolase_N"/>
    <property type="match status" value="1"/>
</dbReference>
<feature type="binding site" evidence="12">
    <location>
        <position position="276"/>
    </location>
    <ligand>
        <name>thiamine diphosphate</name>
        <dbReference type="ChEBI" id="CHEBI:58937"/>
    </ligand>
</feature>
<evidence type="ECO:0000313" key="17">
    <source>
        <dbReference type="Proteomes" id="UP000070700"/>
    </source>
</evidence>
<dbReference type="InterPro" id="IPR020826">
    <property type="entry name" value="Transketolase_BS"/>
</dbReference>
<dbReference type="InterPro" id="IPR005474">
    <property type="entry name" value="Transketolase_N"/>
</dbReference>
<gene>
    <name evidence="16" type="ORF">LY89DRAFT_706556</name>
</gene>
<evidence type="ECO:0000256" key="6">
    <source>
        <dbReference type="ARBA" id="ARBA00022723"/>
    </source>
</evidence>
<feature type="binding site" evidence="11">
    <location>
        <position position="496"/>
    </location>
    <ligand>
        <name>substrate</name>
    </ligand>
</feature>
<dbReference type="Gene3D" id="3.40.50.920">
    <property type="match status" value="1"/>
</dbReference>
<dbReference type="GO" id="GO:0046872">
    <property type="term" value="F:metal ion binding"/>
    <property type="evidence" value="ECO:0007669"/>
    <property type="project" value="UniProtKB-KW"/>
</dbReference>
<reference evidence="16 17" key="1">
    <citation type="submission" date="2015-10" db="EMBL/GenBank/DDBJ databases">
        <title>Full genome of DAOMC 229536 Phialocephala scopiformis, a fungal endophyte of spruce producing the potent anti-insectan compound rugulosin.</title>
        <authorList>
            <consortium name="DOE Joint Genome Institute"/>
            <person name="Walker A.K."/>
            <person name="Frasz S.L."/>
            <person name="Seifert K.A."/>
            <person name="Miller J.D."/>
            <person name="Mondo S.J."/>
            <person name="Labutti K."/>
            <person name="Lipzen A."/>
            <person name="Dockter R."/>
            <person name="Kennedy M."/>
            <person name="Grigoriev I.V."/>
            <person name="Spatafora J.W."/>
        </authorList>
    </citation>
    <scope>NUCLEOTIDE SEQUENCE [LARGE SCALE GENOMIC DNA]</scope>
    <source>
        <strain evidence="16 17">CBS 120377</strain>
    </source>
</reference>
<feature type="active site" description="Proton donor" evidence="10">
    <location>
        <position position="436"/>
    </location>
</feature>
<dbReference type="GO" id="GO:0006098">
    <property type="term" value="P:pentose-phosphate shunt"/>
    <property type="evidence" value="ECO:0007669"/>
    <property type="project" value="TreeGrafter"/>
</dbReference>
<evidence type="ECO:0000256" key="14">
    <source>
        <dbReference type="PIRSR" id="PIRSR605478-5"/>
    </source>
</evidence>
<dbReference type="FunFam" id="3.40.50.970:FF:000004">
    <property type="entry name" value="Transketolase"/>
    <property type="match status" value="1"/>
</dbReference>
<sequence length="721" mass="79931">MTICAIEFVLKRCTELNDRVLKTFRCLIADLCEQFRGGHPGSAMGMAAIGIALWKYMMKYSPTNPDFFNRDRFVLSNGHTCLFQYTFLHLVGYEHMTFEQLKTYHSSRTDSFCPGHPEIEHPGIELTTGPLGQGVANAVGLAMATKHLAATYNRPEYPVVNNITWCMIGDACLQEGVALEAISLAGHWKLNNLVMIYDNNQITCDGSVDLCNNEDINAKMLACGWNVINVPNGNHDIEGIVRALVSARNSKDKPTLVNIRTVIGIGSKSAGDAKAHGAAFGAEDVASIKRKFGMDETKHFQVSDEVYDFFREAKPRGRQLEAEWNNLVDSYAQTYPELHKEFSLRVAGKCTDDWTKFIPAKSDLPTSPIASRKSSGLVCNPLAQNIKNFMVGTADLSPSVNMIWKGKIDFQHPDRRTSCGIHGDYSGRYIHWGVREHAMASISNGLAAFNKGTIIPVTSSFFMFYTYAAPGIRMGALQRLQQIHIATHDSIGTGEDGPTHQPIELAALYRAMPNLLYIRPADGEETAGAYIAAMKATDTPSMISLSRQDLEQYPQHSSRDGVQQGAYVLMEKANADVTLIGVGAEMVFAVKTAQLLEDKFGLKARVVSFPCQRLFDQQPIEYKREVLQYRSNAPRVVVEAYAAQGWERYADAGYSMHSFGHSLPGKDAYRYFRFDENLIAPKVAELVKGVRSNGIESLRAAGHTLSHSICDLEDQSKTVFQ</sequence>
<dbReference type="EMBL" id="KQ947413">
    <property type="protein sequence ID" value="KUJ17861.1"/>
    <property type="molecule type" value="Genomic_DNA"/>
</dbReference>
<feature type="binding site" evidence="12">
    <location>
        <position position="79"/>
    </location>
    <ligand>
        <name>thiamine diphosphate</name>
        <dbReference type="ChEBI" id="CHEBI:58937"/>
    </ligand>
</feature>
<feature type="binding site" evidence="11">
    <location>
        <position position="500"/>
    </location>
    <ligand>
        <name>substrate</name>
    </ligand>
</feature>
<evidence type="ECO:0000256" key="8">
    <source>
        <dbReference type="ARBA" id="ARBA00023052"/>
    </source>
</evidence>
<dbReference type="SMART" id="SM00861">
    <property type="entry name" value="Transket_pyr"/>
    <property type="match status" value="1"/>
</dbReference>
<feature type="binding site" evidence="11">
    <location>
        <position position="372"/>
    </location>
    <ligand>
        <name>substrate</name>
    </ligand>
</feature>
<evidence type="ECO:0000256" key="12">
    <source>
        <dbReference type="PIRSR" id="PIRSR605478-3"/>
    </source>
</evidence>
<evidence type="ECO:0000256" key="9">
    <source>
        <dbReference type="ARBA" id="ARBA00049473"/>
    </source>
</evidence>
<dbReference type="InterPro" id="IPR005478">
    <property type="entry name" value="Transketolase_bac-like"/>
</dbReference>
<keyword evidence="7 13" id="KW-0460">Magnesium</keyword>
<evidence type="ECO:0000256" key="13">
    <source>
        <dbReference type="PIRSR" id="PIRSR605478-4"/>
    </source>
</evidence>
<comment type="cofactor">
    <cofactor evidence="13">
        <name>Mg(2+)</name>
        <dbReference type="ChEBI" id="CHEBI:18420"/>
    </cofactor>
    <text evidence="13">Binds 1 Mg(2+) ion per subunit. Can also utilize other divalent metal cations, such as Ca(2+), Mn(2+) and Co(2+).</text>
</comment>
<comment type="subunit">
    <text evidence="3">Homodimer.</text>
</comment>
<dbReference type="SUPFAM" id="SSF52922">
    <property type="entry name" value="TK C-terminal domain-like"/>
    <property type="match status" value="1"/>
</dbReference>
<feature type="binding site" evidence="12">
    <location>
        <begin position="129"/>
        <end position="131"/>
    </location>
    <ligand>
        <name>thiamine diphosphate</name>
        <dbReference type="ChEBI" id="CHEBI:58937"/>
    </ligand>
</feature>
<feature type="site" description="Important for catalytic activity" evidence="14">
    <location>
        <position position="276"/>
    </location>
</feature>
<dbReference type="GO" id="GO:0005634">
    <property type="term" value="C:nucleus"/>
    <property type="evidence" value="ECO:0007669"/>
    <property type="project" value="TreeGrafter"/>
</dbReference>
<evidence type="ECO:0000259" key="15">
    <source>
        <dbReference type="SMART" id="SM00861"/>
    </source>
</evidence>
<dbReference type="Pfam" id="PF02779">
    <property type="entry name" value="Transket_pyr"/>
    <property type="match status" value="1"/>
</dbReference>
<feature type="binding site" evidence="13">
    <location>
        <position position="200"/>
    </location>
    <ligand>
        <name>Mg(2+)</name>
        <dbReference type="ChEBI" id="CHEBI:18420"/>
    </ligand>
</feature>
<organism evidence="16 17">
    <name type="scientific">Mollisia scopiformis</name>
    <name type="common">Conifer needle endophyte fungus</name>
    <name type="synonym">Phialocephala scopiformis</name>
    <dbReference type="NCBI Taxonomy" id="149040"/>
    <lineage>
        <taxon>Eukaryota</taxon>
        <taxon>Fungi</taxon>
        <taxon>Dikarya</taxon>
        <taxon>Ascomycota</taxon>
        <taxon>Pezizomycotina</taxon>
        <taxon>Leotiomycetes</taxon>
        <taxon>Helotiales</taxon>
        <taxon>Mollisiaceae</taxon>
        <taxon>Mollisia</taxon>
    </lineage>
</organism>
<evidence type="ECO:0000256" key="7">
    <source>
        <dbReference type="ARBA" id="ARBA00022842"/>
    </source>
</evidence>
<name>A0A194XCH9_MOLSC</name>